<keyword evidence="1" id="KW-0472">Membrane</keyword>
<dbReference type="RefSeq" id="WP_013299210.1">
    <property type="nucleotide sequence ID" value="NC_014414.1"/>
</dbReference>
<keyword evidence="3" id="KW-1185">Reference proteome</keyword>
<dbReference type="STRING" id="314260.PB2503_00777"/>
<sequence>MAYGDRKTHRLDGGYGVFDKFGFGIAAALGIAVATFIDMTQSNEASALFLFGEWVTRISNAVGLGPIPLYVVVLLLMLIGALSIFYFQPITFRGAFAQGFGALAAIMTIAPSDMGAPLPGLTGALPTSNFIDDLPPAGDGGNIATDEISFRPYGGARLVPLTFSQTQSTTTDAETNRARAYELRIKVVLPNGISKDISKMAIQGGLRGRLNVEGTRTTYNLFRNSGAEVDYRDNAMYFSTSLPGVPGRDTLSLAARIEIEGYQITEERFEAQRGANPVWEIQMQPSRTPLYIQRLRTPYRF</sequence>
<protein>
    <submittedName>
        <fullName evidence="2">Uncharacterized protein</fullName>
    </submittedName>
</protein>
<reference evidence="3" key="1">
    <citation type="submission" date="2010-08" db="EMBL/GenBank/DDBJ databases">
        <title>Genome sequence of Parvularcula bermudensis HTCC2503.</title>
        <authorList>
            <person name="Kang D.-M."/>
            <person name="Oh H.-M."/>
            <person name="Cho J.-C."/>
        </authorList>
    </citation>
    <scope>NUCLEOTIDE SEQUENCE [LARGE SCALE GENOMIC DNA]</scope>
    <source>
        <strain evidence="3">ATCC BAA-594 / HTCC2503 / KCTC 12087</strain>
    </source>
</reference>
<dbReference type="HOGENOM" id="CLU_923925_0_0_5"/>
<organism evidence="2 3">
    <name type="scientific">Parvularcula bermudensis (strain ATCC BAA-594 / HTCC2503 / KCTC 12087)</name>
    <dbReference type="NCBI Taxonomy" id="314260"/>
    <lineage>
        <taxon>Bacteria</taxon>
        <taxon>Pseudomonadati</taxon>
        <taxon>Pseudomonadota</taxon>
        <taxon>Alphaproteobacteria</taxon>
        <taxon>Parvularculales</taxon>
        <taxon>Parvularculaceae</taxon>
        <taxon>Parvularcula</taxon>
    </lineage>
</organism>
<evidence type="ECO:0000256" key="1">
    <source>
        <dbReference type="SAM" id="Phobius"/>
    </source>
</evidence>
<evidence type="ECO:0000313" key="3">
    <source>
        <dbReference type="Proteomes" id="UP000001302"/>
    </source>
</evidence>
<dbReference type="AlphaFoldDB" id="E0TB27"/>
<dbReference type="EMBL" id="CP002156">
    <property type="protein sequence ID" value="ADM08236.1"/>
    <property type="molecule type" value="Genomic_DNA"/>
</dbReference>
<dbReference type="OrthoDB" id="8478311at2"/>
<gene>
    <name evidence="2" type="ordered locus">PB2503_00777</name>
</gene>
<reference evidence="2 3" key="2">
    <citation type="journal article" date="2011" name="J. Bacteriol.">
        <title>Complete genome sequence of strain HTCC2503T of Parvularcula bermudensis, the type species of the order "Parvularculales" in the class Alphaproteobacteria.</title>
        <authorList>
            <person name="Oh H.M."/>
            <person name="Kang I."/>
            <person name="Vergin K.L."/>
            <person name="Kang D."/>
            <person name="Rhee K.H."/>
            <person name="Giovannoni S.J."/>
            <person name="Cho J.C."/>
        </authorList>
    </citation>
    <scope>NUCLEOTIDE SEQUENCE [LARGE SCALE GENOMIC DNA]</scope>
    <source>
        <strain evidence="3">ATCC BAA-594 / HTCC2503 / KCTC 12087</strain>
    </source>
</reference>
<proteinExistence type="predicted"/>
<evidence type="ECO:0000313" key="2">
    <source>
        <dbReference type="EMBL" id="ADM08236.1"/>
    </source>
</evidence>
<feature type="transmembrane region" description="Helical" evidence="1">
    <location>
        <begin position="21"/>
        <end position="39"/>
    </location>
</feature>
<dbReference type="KEGG" id="pbr:PB2503_00777"/>
<name>E0TB27_PARBH</name>
<dbReference type="Proteomes" id="UP000001302">
    <property type="component" value="Chromosome"/>
</dbReference>
<keyword evidence="1" id="KW-0812">Transmembrane</keyword>
<keyword evidence="1" id="KW-1133">Transmembrane helix</keyword>
<feature type="transmembrane region" description="Helical" evidence="1">
    <location>
        <begin position="67"/>
        <end position="87"/>
    </location>
</feature>
<accession>E0TB27</accession>